<dbReference type="Proteomes" id="UP000182658">
    <property type="component" value="Unassembled WGS sequence"/>
</dbReference>
<organism evidence="1 2">
    <name type="scientific">Coniochaeta ligniaria NRRL 30616</name>
    <dbReference type="NCBI Taxonomy" id="1408157"/>
    <lineage>
        <taxon>Eukaryota</taxon>
        <taxon>Fungi</taxon>
        <taxon>Dikarya</taxon>
        <taxon>Ascomycota</taxon>
        <taxon>Pezizomycotina</taxon>
        <taxon>Sordariomycetes</taxon>
        <taxon>Sordariomycetidae</taxon>
        <taxon>Coniochaetales</taxon>
        <taxon>Coniochaetaceae</taxon>
        <taxon>Coniochaeta</taxon>
    </lineage>
</organism>
<proteinExistence type="predicted"/>
<name>A0A1J7IDG5_9PEZI</name>
<sequence>MTYTSEAMRQAALILYYKLVRPEKATHSEEALQSSELIVSNLRNIPVQSSTAASHM</sequence>
<dbReference type="InParanoid" id="A0A1J7IDG5"/>
<accession>A0A1J7IDG5</accession>
<protein>
    <submittedName>
        <fullName evidence="1">Uncharacterized protein</fullName>
    </submittedName>
</protein>
<reference evidence="1 2" key="1">
    <citation type="submission" date="2016-10" db="EMBL/GenBank/DDBJ databases">
        <title>Draft genome sequence of Coniochaeta ligniaria NRRL30616, a lignocellulolytic fungus for bioabatement of inhibitors in plant biomass hydrolysates.</title>
        <authorList>
            <consortium name="DOE Joint Genome Institute"/>
            <person name="Jimenez D.J."/>
            <person name="Hector R.E."/>
            <person name="Riley R."/>
            <person name="Sun H."/>
            <person name="Grigoriev I.V."/>
            <person name="Van Elsas J.D."/>
            <person name="Nichols N.N."/>
        </authorList>
    </citation>
    <scope>NUCLEOTIDE SEQUENCE [LARGE SCALE GENOMIC DNA]</scope>
    <source>
        <strain evidence="1 2">NRRL 30616</strain>
    </source>
</reference>
<evidence type="ECO:0000313" key="1">
    <source>
        <dbReference type="EMBL" id="OIW25518.1"/>
    </source>
</evidence>
<keyword evidence="2" id="KW-1185">Reference proteome</keyword>
<evidence type="ECO:0000313" key="2">
    <source>
        <dbReference type="Proteomes" id="UP000182658"/>
    </source>
</evidence>
<dbReference type="EMBL" id="KV875101">
    <property type="protein sequence ID" value="OIW25518.1"/>
    <property type="molecule type" value="Genomic_DNA"/>
</dbReference>
<gene>
    <name evidence="1" type="ORF">CONLIGDRAFT_635339</name>
</gene>
<dbReference type="OrthoDB" id="3509362at2759"/>
<dbReference type="AlphaFoldDB" id="A0A1J7IDG5"/>